<dbReference type="AlphaFoldDB" id="A0A0E9NCE5"/>
<dbReference type="Proteomes" id="UP000033140">
    <property type="component" value="Unassembled WGS sequence"/>
</dbReference>
<dbReference type="EMBL" id="BACD03000008">
    <property type="protein sequence ID" value="GAO47371.1"/>
    <property type="molecule type" value="Genomic_DNA"/>
</dbReference>
<reference evidence="2 3" key="3">
    <citation type="journal article" date="2015" name="Genome Announc.">
        <title>Draft Genome Sequence of the Archiascomycetous Yeast Saitoella complicata.</title>
        <authorList>
            <person name="Yamauchi K."/>
            <person name="Kondo S."/>
            <person name="Hamamoto M."/>
            <person name="Takahashi Y."/>
            <person name="Ogura Y."/>
            <person name="Hayashi T."/>
            <person name="Nishida H."/>
        </authorList>
    </citation>
    <scope>NUCLEOTIDE SEQUENCE [LARGE SCALE GENOMIC DNA]</scope>
    <source>
        <strain evidence="2 3">NRRL Y-17804</strain>
    </source>
</reference>
<proteinExistence type="predicted"/>
<dbReference type="RefSeq" id="XP_019022734.1">
    <property type="nucleotide sequence ID" value="XM_019167876.1"/>
</dbReference>
<feature type="region of interest" description="Disordered" evidence="1">
    <location>
        <begin position="1"/>
        <end position="20"/>
    </location>
</feature>
<name>A0A0E9NCE5_SAICN</name>
<sequence length="226" mass="26201">MPQDRLRAHHPTPQLSREDANAIYMIPSCSTGSEIPKVQSPRKFTRKWLKNMAVKAGFAKRKPEVWDDDYVPPTIEEAEKELKKRISKFHIREERLLKFGKKNERPAAPPKNEQQPALAEEEESLMSMMVKLLQPNGVDMVKTPKNSPPERRQLHSTPAQPFTVERLWNCLPHIPAWLTYVWKLALVTYGLYILSRIVALIEDVVGTWRGLVGIWGSVLKWIFWIK</sequence>
<reference evidence="2 3" key="1">
    <citation type="journal article" date="2011" name="J. Gen. Appl. Microbiol.">
        <title>Draft genome sequencing of the enigmatic yeast Saitoella complicata.</title>
        <authorList>
            <person name="Nishida H."/>
            <person name="Hamamoto M."/>
            <person name="Sugiyama J."/>
        </authorList>
    </citation>
    <scope>NUCLEOTIDE SEQUENCE [LARGE SCALE GENOMIC DNA]</scope>
    <source>
        <strain evidence="2 3">NRRL Y-17804</strain>
    </source>
</reference>
<comment type="caution">
    <text evidence="2">The sequence shown here is derived from an EMBL/GenBank/DDBJ whole genome shotgun (WGS) entry which is preliminary data.</text>
</comment>
<evidence type="ECO:0000256" key="1">
    <source>
        <dbReference type="SAM" id="MobiDB-lite"/>
    </source>
</evidence>
<gene>
    <name evidence="2" type="ORF">G7K_1579-t1</name>
</gene>
<reference evidence="2 3" key="2">
    <citation type="journal article" date="2014" name="J. Gen. Appl. Microbiol.">
        <title>The early diverging ascomycetous budding yeast Saitoella complicata has three histone deacetylases belonging to the Clr6, Hos2, and Rpd3 lineages.</title>
        <authorList>
            <person name="Nishida H."/>
            <person name="Matsumoto T."/>
            <person name="Kondo S."/>
            <person name="Hamamoto M."/>
            <person name="Yoshikawa H."/>
        </authorList>
    </citation>
    <scope>NUCLEOTIDE SEQUENCE [LARGE SCALE GENOMIC DNA]</scope>
    <source>
        <strain evidence="2 3">NRRL Y-17804</strain>
    </source>
</reference>
<evidence type="ECO:0000313" key="2">
    <source>
        <dbReference type="EMBL" id="GAO47371.1"/>
    </source>
</evidence>
<evidence type="ECO:0000313" key="3">
    <source>
        <dbReference type="Proteomes" id="UP000033140"/>
    </source>
</evidence>
<protein>
    <submittedName>
        <fullName evidence="2">Uncharacterized protein</fullName>
    </submittedName>
</protein>
<organism evidence="2 3">
    <name type="scientific">Saitoella complicata (strain BCRC 22490 / CBS 7301 / JCM 7358 / NBRC 10748 / NRRL Y-17804)</name>
    <dbReference type="NCBI Taxonomy" id="698492"/>
    <lineage>
        <taxon>Eukaryota</taxon>
        <taxon>Fungi</taxon>
        <taxon>Dikarya</taxon>
        <taxon>Ascomycota</taxon>
        <taxon>Taphrinomycotina</taxon>
        <taxon>Taphrinomycotina incertae sedis</taxon>
        <taxon>Saitoella</taxon>
    </lineage>
</organism>
<accession>A0A0E9NCE5</accession>
<keyword evidence="3" id="KW-1185">Reference proteome</keyword>